<dbReference type="InterPro" id="IPR036909">
    <property type="entry name" value="Cyt_c-like_dom_sf"/>
</dbReference>
<evidence type="ECO:0000259" key="3">
    <source>
        <dbReference type="Pfam" id="PF07587"/>
    </source>
</evidence>
<keyword evidence="5" id="KW-0812">Transmembrane</keyword>
<dbReference type="GO" id="GO:0009055">
    <property type="term" value="F:electron transfer activity"/>
    <property type="evidence" value="ECO:0007669"/>
    <property type="project" value="InterPro"/>
</dbReference>
<dbReference type="OrthoDB" id="127107at2"/>
<gene>
    <name evidence="5" type="ORF">RISK_003454</name>
</gene>
<feature type="domain" description="DUF1553" evidence="3">
    <location>
        <begin position="594"/>
        <end position="838"/>
    </location>
</feature>
<dbReference type="AlphaFoldDB" id="A0A0J1BCS9"/>
<name>A0A0J1BCS9_RHOIS</name>
<dbReference type="PANTHER" id="PTHR35889:SF3">
    <property type="entry name" value="F-BOX DOMAIN-CONTAINING PROTEIN"/>
    <property type="match status" value="1"/>
</dbReference>
<dbReference type="InterPro" id="IPR022655">
    <property type="entry name" value="DUF1553"/>
</dbReference>
<dbReference type="InterPro" id="IPR011444">
    <property type="entry name" value="DUF1549"/>
</dbReference>
<dbReference type="SUPFAM" id="SSF46626">
    <property type="entry name" value="Cytochrome c"/>
    <property type="match status" value="1"/>
</dbReference>
<evidence type="ECO:0000256" key="1">
    <source>
        <dbReference type="SAM" id="Coils"/>
    </source>
</evidence>
<protein>
    <submittedName>
        <fullName evidence="5">Transmembrane protein</fullName>
    </submittedName>
</protein>
<keyword evidence="5" id="KW-0472">Membrane</keyword>
<dbReference type="STRING" id="595434.RISK_003454"/>
<feature type="coiled-coil region" evidence="1">
    <location>
        <begin position="437"/>
        <end position="464"/>
    </location>
</feature>
<feature type="domain" description="Cytochrome C Planctomycete-type" evidence="4">
    <location>
        <begin position="36"/>
        <end position="94"/>
    </location>
</feature>
<proteinExistence type="predicted"/>
<keyword evidence="6" id="KW-1185">Reference proteome</keyword>
<dbReference type="GO" id="GO:0020037">
    <property type="term" value="F:heme binding"/>
    <property type="evidence" value="ECO:0007669"/>
    <property type="project" value="InterPro"/>
</dbReference>
<dbReference type="Pfam" id="PF07635">
    <property type="entry name" value="PSCyt1"/>
    <property type="match status" value="1"/>
</dbReference>
<feature type="domain" description="DUF1549" evidence="2">
    <location>
        <begin position="153"/>
        <end position="353"/>
    </location>
</feature>
<sequence>MSRPILAVLAIVLIGSHLRADVDYDADIKPLFQEKCGSCHGVLQQEGGLRLDAGSLIRGDHDPNGLLDLEHPSQSELIRRVASSDPDVRMPPEGEGTPLSTQQIHQLTGWIELGAPSPPDEVIMESPSQHWAYQPPTQPKLATDVPEPWSANPIDTLMFAQWRQSGLDPVPPADPAIALRRLHLDVTGLPPTRADQTEFATDSSSEAWRERVDRLLDDPAYGEKWGRHWMDVWRYSDWDGYRNELRGSQRHIWHWRDWIIESLNVDKGYDQMIHEMVAGDEVAPEDLDVLRATGFLVRNFHKSNRDIWLDATVEHTAKAFLGMTIACARCHDHKYDPISQQEYYAFRAIFQPHQVRTERLPGEPDTAKLGLPRAYDADLDVPTYLYVQGNEKNPDKDHPIAPSVPEIVELPFAIEPVALPNLASNPFLRDYIEAEEIATAQQKLQSAQKSLQSSNDKQDSIKRQQLTVAEANLKSIQQRWAATRAKFAGTSSNHDESAADPTPAEALAVQAAKSERTLHFQQALLDVLKQRNAVATAKDSKETDETKKKSALDSANKKLAELEKKLVDASVQLVGNDGKFTPVGKSYPSTSSGRRTALAEWITHPRNPLTARVAINHIWTRYFGQPLVSNLDDFGLRSPHPIHHELLDWLAVELVENDWSMKHIHRLIVQSRTYRLASSASQDSETTFAKNGEIDPDNLQLWRANVRRLEAELVRDNLLSIAGTLDRSRGGPDIDFKKGETTPRRSVYFRHAYEKQMPMLVIFDAANPTDCYRRSESIVPQQALALANSPLAVDQSRQTAARLSADVTDDLAFVSEAYAAILGREPTDSERSACESFLTHQATLLADPDQLSPSTGAAKTSVPPATDANLRARENLVHVLFNHNDFVTVR</sequence>
<evidence type="ECO:0000313" key="5">
    <source>
        <dbReference type="EMBL" id="KLU04400.1"/>
    </source>
</evidence>
<organism evidence="5 6">
    <name type="scientific">Rhodopirellula islandica</name>
    <dbReference type="NCBI Taxonomy" id="595434"/>
    <lineage>
        <taxon>Bacteria</taxon>
        <taxon>Pseudomonadati</taxon>
        <taxon>Planctomycetota</taxon>
        <taxon>Planctomycetia</taxon>
        <taxon>Pirellulales</taxon>
        <taxon>Pirellulaceae</taxon>
        <taxon>Rhodopirellula</taxon>
    </lineage>
</organism>
<keyword evidence="1" id="KW-0175">Coiled coil</keyword>
<dbReference type="Proteomes" id="UP000036367">
    <property type="component" value="Unassembled WGS sequence"/>
</dbReference>
<dbReference type="Pfam" id="PF07587">
    <property type="entry name" value="PSD1"/>
    <property type="match status" value="1"/>
</dbReference>
<dbReference type="InterPro" id="IPR011429">
    <property type="entry name" value="Cyt_c_Planctomycete-type"/>
</dbReference>
<dbReference type="Gene3D" id="1.10.760.10">
    <property type="entry name" value="Cytochrome c-like domain"/>
    <property type="match status" value="1"/>
</dbReference>
<dbReference type="PATRIC" id="fig|595434.4.peg.3290"/>
<dbReference type="PANTHER" id="PTHR35889">
    <property type="entry name" value="CYCLOINULO-OLIGOSACCHARIDE FRUCTANOTRANSFERASE-RELATED"/>
    <property type="match status" value="1"/>
</dbReference>
<dbReference type="RefSeq" id="WP_047814932.1">
    <property type="nucleotide sequence ID" value="NZ_LECT01000028.1"/>
</dbReference>
<evidence type="ECO:0000259" key="2">
    <source>
        <dbReference type="Pfam" id="PF07583"/>
    </source>
</evidence>
<dbReference type="Pfam" id="PF07583">
    <property type="entry name" value="PSCyt2"/>
    <property type="match status" value="1"/>
</dbReference>
<feature type="coiled-coil region" evidence="1">
    <location>
        <begin position="545"/>
        <end position="572"/>
    </location>
</feature>
<evidence type="ECO:0000313" key="6">
    <source>
        <dbReference type="Proteomes" id="UP000036367"/>
    </source>
</evidence>
<reference evidence="5" key="1">
    <citation type="submission" date="2015-05" db="EMBL/GenBank/DDBJ databases">
        <title>Permanent draft genome of Rhodopirellula islandicus K833.</title>
        <authorList>
            <person name="Kizina J."/>
            <person name="Richter M."/>
            <person name="Glockner F.O."/>
            <person name="Harder J."/>
        </authorList>
    </citation>
    <scope>NUCLEOTIDE SEQUENCE [LARGE SCALE GENOMIC DNA]</scope>
    <source>
        <strain evidence="5">K833</strain>
    </source>
</reference>
<evidence type="ECO:0000259" key="4">
    <source>
        <dbReference type="Pfam" id="PF07635"/>
    </source>
</evidence>
<comment type="caution">
    <text evidence="5">The sequence shown here is derived from an EMBL/GenBank/DDBJ whole genome shotgun (WGS) entry which is preliminary data.</text>
</comment>
<accession>A0A0J1BCS9</accession>
<dbReference type="EMBL" id="LECT01000028">
    <property type="protein sequence ID" value="KLU04400.1"/>
    <property type="molecule type" value="Genomic_DNA"/>
</dbReference>